<dbReference type="EMBL" id="SRLO01000033">
    <property type="protein sequence ID" value="TNN83413.1"/>
    <property type="molecule type" value="Genomic_DNA"/>
</dbReference>
<reference evidence="1 2" key="1">
    <citation type="submission" date="2019-03" db="EMBL/GenBank/DDBJ databases">
        <title>First draft genome of Liparis tanakae, snailfish: a comprehensive survey of snailfish specific genes.</title>
        <authorList>
            <person name="Kim W."/>
            <person name="Song I."/>
            <person name="Jeong J.-H."/>
            <person name="Kim D."/>
            <person name="Kim S."/>
            <person name="Ryu S."/>
            <person name="Song J.Y."/>
            <person name="Lee S.K."/>
        </authorList>
    </citation>
    <scope>NUCLEOTIDE SEQUENCE [LARGE SCALE GENOMIC DNA]</scope>
    <source>
        <tissue evidence="1">Muscle</tissue>
    </source>
</reference>
<dbReference type="InterPro" id="IPR023298">
    <property type="entry name" value="ATPase_P-typ_TM_dom_sf"/>
</dbReference>
<gene>
    <name evidence="1" type="primary">atp2a1_4</name>
    <name evidence="1" type="ORF">EYF80_006394</name>
</gene>
<evidence type="ECO:0000313" key="1">
    <source>
        <dbReference type="EMBL" id="TNN83413.1"/>
    </source>
</evidence>
<dbReference type="OrthoDB" id="9935133at2759"/>
<dbReference type="Gene3D" id="1.20.1110.10">
    <property type="entry name" value="Calcium-transporting ATPase, transmembrane domain"/>
    <property type="match status" value="1"/>
</dbReference>
<protein>
    <submittedName>
        <fullName evidence="1">Sarcoplasmic/endoplasmic reticulum calcium ATPase 1</fullName>
    </submittedName>
</protein>
<organism evidence="1 2">
    <name type="scientific">Liparis tanakae</name>
    <name type="common">Tanaka's snailfish</name>
    <dbReference type="NCBI Taxonomy" id="230148"/>
    <lineage>
        <taxon>Eukaryota</taxon>
        <taxon>Metazoa</taxon>
        <taxon>Chordata</taxon>
        <taxon>Craniata</taxon>
        <taxon>Vertebrata</taxon>
        <taxon>Euteleostomi</taxon>
        <taxon>Actinopterygii</taxon>
        <taxon>Neopterygii</taxon>
        <taxon>Teleostei</taxon>
        <taxon>Neoteleostei</taxon>
        <taxon>Acanthomorphata</taxon>
        <taxon>Eupercaria</taxon>
        <taxon>Perciformes</taxon>
        <taxon>Cottioidei</taxon>
        <taxon>Cottales</taxon>
        <taxon>Liparidae</taxon>
        <taxon>Liparis</taxon>
    </lineage>
</organism>
<accession>A0A4Z2J1S6</accession>
<proteinExistence type="predicted"/>
<name>A0A4Z2J1S6_9TELE</name>
<sequence>MIFKLTHLNVEQWLMVLKLSFPVILIDEVLKFVARTYLEANFSNVLPPTCSDWDSWTKSIWTVWLVST</sequence>
<dbReference type="SUPFAM" id="SSF81665">
    <property type="entry name" value="Calcium ATPase, transmembrane domain M"/>
    <property type="match status" value="1"/>
</dbReference>
<comment type="caution">
    <text evidence="1">The sequence shown here is derived from an EMBL/GenBank/DDBJ whole genome shotgun (WGS) entry which is preliminary data.</text>
</comment>
<dbReference type="Proteomes" id="UP000314294">
    <property type="component" value="Unassembled WGS sequence"/>
</dbReference>
<keyword evidence="2" id="KW-1185">Reference proteome</keyword>
<evidence type="ECO:0000313" key="2">
    <source>
        <dbReference type="Proteomes" id="UP000314294"/>
    </source>
</evidence>
<dbReference type="AlphaFoldDB" id="A0A4Z2J1S6"/>